<keyword evidence="4 5" id="KW-0472">Membrane</keyword>
<dbReference type="PANTHER" id="PTHR32322:SF9">
    <property type="entry name" value="AMINO-ACID METABOLITE EFFLUX PUMP-RELATED"/>
    <property type="match status" value="1"/>
</dbReference>
<keyword evidence="3 5" id="KW-1133">Transmembrane helix</keyword>
<reference evidence="7 8" key="1">
    <citation type="submission" date="2019-06" db="EMBL/GenBank/DDBJ databases">
        <title>New taxonomy in bacterial strain CC-CFT640, isolated from vineyard.</title>
        <authorList>
            <person name="Lin S.-Y."/>
            <person name="Tsai C.-F."/>
            <person name="Young C.-C."/>
        </authorList>
    </citation>
    <scope>NUCLEOTIDE SEQUENCE [LARGE SCALE GENOMIC DNA]</scope>
    <source>
        <strain evidence="7 8">CC-CFT640</strain>
    </source>
</reference>
<organism evidence="7 8">
    <name type="scientific">Vineibacter terrae</name>
    <dbReference type="NCBI Taxonomy" id="2586908"/>
    <lineage>
        <taxon>Bacteria</taxon>
        <taxon>Pseudomonadati</taxon>
        <taxon>Pseudomonadota</taxon>
        <taxon>Alphaproteobacteria</taxon>
        <taxon>Hyphomicrobiales</taxon>
        <taxon>Vineibacter</taxon>
    </lineage>
</organism>
<accession>A0A5C8PA88</accession>
<evidence type="ECO:0000313" key="8">
    <source>
        <dbReference type="Proteomes" id="UP000321638"/>
    </source>
</evidence>
<gene>
    <name evidence="7" type="ORF">FHP25_33425</name>
</gene>
<feature type="transmembrane region" description="Helical" evidence="5">
    <location>
        <begin position="115"/>
        <end position="132"/>
    </location>
</feature>
<feature type="transmembrane region" description="Helical" evidence="5">
    <location>
        <begin position="33"/>
        <end position="51"/>
    </location>
</feature>
<dbReference type="RefSeq" id="WP_147851351.1">
    <property type="nucleotide sequence ID" value="NZ_VDUZ01000055.1"/>
</dbReference>
<dbReference type="InterPro" id="IPR000620">
    <property type="entry name" value="EamA_dom"/>
</dbReference>
<dbReference type="OrthoDB" id="7158585at2"/>
<evidence type="ECO:0000259" key="6">
    <source>
        <dbReference type="Pfam" id="PF00892"/>
    </source>
</evidence>
<feature type="domain" description="EamA" evidence="6">
    <location>
        <begin position="139"/>
        <end position="278"/>
    </location>
</feature>
<comment type="caution">
    <text evidence="7">The sequence shown here is derived from an EMBL/GenBank/DDBJ whole genome shotgun (WGS) entry which is preliminary data.</text>
</comment>
<evidence type="ECO:0000256" key="3">
    <source>
        <dbReference type="ARBA" id="ARBA00022989"/>
    </source>
</evidence>
<evidence type="ECO:0000256" key="2">
    <source>
        <dbReference type="ARBA" id="ARBA00022692"/>
    </source>
</evidence>
<proteinExistence type="predicted"/>
<comment type="subcellular location">
    <subcellularLocation>
        <location evidence="1">Membrane</location>
        <topology evidence="1">Multi-pass membrane protein</topology>
    </subcellularLocation>
</comment>
<evidence type="ECO:0000313" key="7">
    <source>
        <dbReference type="EMBL" id="TXL70674.1"/>
    </source>
</evidence>
<dbReference type="InterPro" id="IPR037185">
    <property type="entry name" value="EmrE-like"/>
</dbReference>
<feature type="transmembrane region" description="Helical" evidence="5">
    <location>
        <begin position="262"/>
        <end position="285"/>
    </location>
</feature>
<keyword evidence="8" id="KW-1185">Reference proteome</keyword>
<sequence length="295" mass="30827">MPPTHIVLALIVAVIWGFNFAAIRIGLESFPPLLLTGLRFLIAAVPVLWLARPAVSWPLMLAIAGSWYVAQFALLFSAMAAGLAPGIAAVLDHMQAPFTILFALAIGERPTRRQVAGMLTALAGLGLVGLSIGGDVTATGFVLAVGAGASWALGNVIYKRVRAVEMSPMIAWLSLVAALPSLGLSAAAEGPMRVLAALASASWAGWVALAYLGIAATLLAWWMWAYLLARHPASTVAPFALLVPVISAVVSFLAFGERFGPLRFSGMALIVGGLAIVALPLHTIWQRLHGATGPR</sequence>
<dbReference type="PANTHER" id="PTHR32322">
    <property type="entry name" value="INNER MEMBRANE TRANSPORTER"/>
    <property type="match status" value="1"/>
</dbReference>
<dbReference type="Proteomes" id="UP000321638">
    <property type="component" value="Unassembled WGS sequence"/>
</dbReference>
<dbReference type="SUPFAM" id="SSF103481">
    <property type="entry name" value="Multidrug resistance efflux transporter EmrE"/>
    <property type="match status" value="2"/>
</dbReference>
<dbReference type="EMBL" id="VDUZ01000055">
    <property type="protein sequence ID" value="TXL70674.1"/>
    <property type="molecule type" value="Genomic_DNA"/>
</dbReference>
<name>A0A5C8PA88_9HYPH</name>
<dbReference type="GO" id="GO:0016020">
    <property type="term" value="C:membrane"/>
    <property type="evidence" value="ECO:0007669"/>
    <property type="project" value="UniProtKB-SubCell"/>
</dbReference>
<evidence type="ECO:0000256" key="1">
    <source>
        <dbReference type="ARBA" id="ARBA00004141"/>
    </source>
</evidence>
<dbReference type="Pfam" id="PF00892">
    <property type="entry name" value="EamA"/>
    <property type="match status" value="2"/>
</dbReference>
<evidence type="ECO:0000256" key="5">
    <source>
        <dbReference type="SAM" id="Phobius"/>
    </source>
</evidence>
<feature type="transmembrane region" description="Helical" evidence="5">
    <location>
        <begin position="7"/>
        <end position="27"/>
    </location>
</feature>
<feature type="transmembrane region" description="Helical" evidence="5">
    <location>
        <begin position="170"/>
        <end position="188"/>
    </location>
</feature>
<feature type="transmembrane region" description="Helical" evidence="5">
    <location>
        <begin position="208"/>
        <end position="229"/>
    </location>
</feature>
<keyword evidence="2 5" id="KW-0812">Transmembrane</keyword>
<feature type="transmembrane region" description="Helical" evidence="5">
    <location>
        <begin position="138"/>
        <end position="158"/>
    </location>
</feature>
<dbReference type="AlphaFoldDB" id="A0A5C8PA88"/>
<feature type="transmembrane region" description="Helical" evidence="5">
    <location>
        <begin position="236"/>
        <end position="256"/>
    </location>
</feature>
<dbReference type="InterPro" id="IPR050638">
    <property type="entry name" value="AA-Vitamin_Transporters"/>
</dbReference>
<feature type="domain" description="EamA" evidence="6">
    <location>
        <begin position="6"/>
        <end position="128"/>
    </location>
</feature>
<dbReference type="Gene3D" id="1.10.3730.20">
    <property type="match status" value="1"/>
</dbReference>
<evidence type="ECO:0000256" key="4">
    <source>
        <dbReference type="ARBA" id="ARBA00023136"/>
    </source>
</evidence>
<protein>
    <submittedName>
        <fullName evidence="7">EamA family transporter</fullName>
    </submittedName>
</protein>
<feature type="transmembrane region" description="Helical" evidence="5">
    <location>
        <begin position="58"/>
        <end position="81"/>
    </location>
</feature>